<dbReference type="Pfam" id="PF02519">
    <property type="entry name" value="Auxin_inducible"/>
    <property type="match status" value="1"/>
</dbReference>
<keyword evidence="3" id="KW-1185">Reference proteome</keyword>
<reference evidence="2 3" key="1">
    <citation type="journal article" date="2018" name="Proc. Natl. Acad. Sci. U.S.A.">
        <title>Draft genome sequence of Camellia sinensis var. sinensis provides insights into the evolution of the tea genome and tea quality.</title>
        <authorList>
            <person name="Wei C."/>
            <person name="Yang H."/>
            <person name="Wang S."/>
            <person name="Zhao J."/>
            <person name="Liu C."/>
            <person name="Gao L."/>
            <person name="Xia E."/>
            <person name="Lu Y."/>
            <person name="Tai Y."/>
            <person name="She G."/>
            <person name="Sun J."/>
            <person name="Cao H."/>
            <person name="Tong W."/>
            <person name="Gao Q."/>
            <person name="Li Y."/>
            <person name="Deng W."/>
            <person name="Jiang X."/>
            <person name="Wang W."/>
            <person name="Chen Q."/>
            <person name="Zhang S."/>
            <person name="Li H."/>
            <person name="Wu J."/>
            <person name="Wang P."/>
            <person name="Li P."/>
            <person name="Shi C."/>
            <person name="Zheng F."/>
            <person name="Jian J."/>
            <person name="Huang B."/>
            <person name="Shan D."/>
            <person name="Shi M."/>
            <person name="Fang C."/>
            <person name="Yue Y."/>
            <person name="Li F."/>
            <person name="Li D."/>
            <person name="Wei S."/>
            <person name="Han B."/>
            <person name="Jiang C."/>
            <person name="Yin Y."/>
            <person name="Xia T."/>
            <person name="Zhang Z."/>
            <person name="Bennetzen J.L."/>
            <person name="Zhao S."/>
            <person name="Wan X."/>
        </authorList>
    </citation>
    <scope>NUCLEOTIDE SEQUENCE [LARGE SCALE GENOMIC DNA]</scope>
    <source>
        <strain evidence="3">cv. Shuchazao</strain>
        <tissue evidence="2">Leaf</tissue>
    </source>
</reference>
<comment type="similarity">
    <text evidence="1">Belongs to the ARG7 family.</text>
</comment>
<proteinExistence type="inferred from homology"/>
<evidence type="ECO:0000256" key="1">
    <source>
        <dbReference type="ARBA" id="ARBA00006974"/>
    </source>
</evidence>
<dbReference type="PANTHER" id="PTHR31374">
    <property type="entry name" value="AUXIN-INDUCED PROTEIN-LIKE-RELATED"/>
    <property type="match status" value="1"/>
</dbReference>
<dbReference type="PANTHER" id="PTHR31374:SF390">
    <property type="entry name" value="AUXIN-RESPONSIVE PROTEIN SAUR71"/>
    <property type="match status" value="1"/>
</dbReference>
<dbReference type="EMBL" id="SDRB02010773">
    <property type="protein sequence ID" value="THG04441.1"/>
    <property type="molecule type" value="Genomic_DNA"/>
</dbReference>
<gene>
    <name evidence="2" type="ORF">TEA_003289</name>
</gene>
<evidence type="ECO:0000313" key="2">
    <source>
        <dbReference type="EMBL" id="THG04441.1"/>
    </source>
</evidence>
<accession>A0A4S4DN44</accession>
<dbReference type="AlphaFoldDB" id="A0A4S4DN44"/>
<evidence type="ECO:0000313" key="3">
    <source>
        <dbReference type="Proteomes" id="UP000306102"/>
    </source>
</evidence>
<name>A0A4S4DN44_CAMSN</name>
<comment type="caution">
    <text evidence="2">The sequence shown here is derived from an EMBL/GenBank/DDBJ whole genome shotgun (WGS) entry which is preliminary data.</text>
</comment>
<dbReference type="GO" id="GO:0009733">
    <property type="term" value="P:response to auxin"/>
    <property type="evidence" value="ECO:0007669"/>
    <property type="project" value="InterPro"/>
</dbReference>
<dbReference type="InterPro" id="IPR003676">
    <property type="entry name" value="SAUR_fam"/>
</dbReference>
<sequence length="198" mass="22211">MASITMKKVERIRQIVKLKLVMKRWKSISLKRSGKLLSSSSNNNNDNGVFLDSYNGTSTSTDTAVSSTHQNHIPLGFLAVYVGSERERFLIPTRFLNLPIFKCLLEKAEEEYGFNFTGGIALPCKVAFFRIVLKHLEKDEHKFGGLKLDEFLKMRSKVVSTSTTTTSTSTSFDCSCSKQVNNSSPCHSFTPVLQKSRV</sequence>
<protein>
    <submittedName>
        <fullName evidence="2">Uncharacterized protein</fullName>
    </submittedName>
</protein>
<dbReference type="Proteomes" id="UP000306102">
    <property type="component" value="Unassembled WGS sequence"/>
</dbReference>
<organism evidence="2 3">
    <name type="scientific">Camellia sinensis var. sinensis</name>
    <name type="common">China tea</name>
    <dbReference type="NCBI Taxonomy" id="542762"/>
    <lineage>
        <taxon>Eukaryota</taxon>
        <taxon>Viridiplantae</taxon>
        <taxon>Streptophyta</taxon>
        <taxon>Embryophyta</taxon>
        <taxon>Tracheophyta</taxon>
        <taxon>Spermatophyta</taxon>
        <taxon>Magnoliopsida</taxon>
        <taxon>eudicotyledons</taxon>
        <taxon>Gunneridae</taxon>
        <taxon>Pentapetalae</taxon>
        <taxon>asterids</taxon>
        <taxon>Ericales</taxon>
        <taxon>Theaceae</taxon>
        <taxon>Camellia</taxon>
    </lineage>
</organism>